<sequence length="1282" mass="146206">MNRKERFIALTERLYVGYAKYVEFFEKEIERLEEELERRESDKVKEEKQLEESSLYNNNKVNNNVNYVDIALKEVDDGYEYLTNYRNESDGKINYDIKKELQVNNSLTKTHIIINEYRSSCESLNKLRLENELELQKENYKIYNIYAEKIIVLYYKLNEEKSSVMVSSLNCNTIEKDIFNESGNIVSDSPYGDLIVNQNKNEKSTENTKLYKKSRDSVISRSDSITSTGLPIINNSSSITTSLKKQLLASSCVRRTNFINTNQVIACPKGPSNNSKYDKFVSSRQSSQIQTIEDFSHQPENTHLQKENIYKEKKSITRRCSSKTNISIGETLNEKTITNNNYNNNSTTSRSISFLNSVSNFIFNPLTSYSKSSQQSIEKVSINNKKELINKFTNIDKTSLCIELEVSSIMGRLQLEIKGILGFARLTTGDTFEISFKHGNQKIKSRGKTLPDKTQIWDTTTIMLECLPTHPIDVRVQEVKFFKSKTLSERSFDPSNFFTTTSQLVTMNLNSSGTIKLQFIITWIPLLASKAIINQTSMPSSNLVRSATQLSSMPYSPTITVKNSTSFCGGHSLGRIKYSLENDIATEKGKPRIVLRDKKRNKSKGDAQKEQWRASTTLLDAAYNNLSKSIPTLDSLSALKELSRSRNNMEEDHLFHLEEKEVLPSIDENQRTSKFFSAKFLGNKKQKQWNRSLSMHQLSVPDSSTISRNSGTPSPKATSDQGNGNERHPTEMIMQFNSKDINESFFTSTTSNSSGIGSEVSNNSEQGLKIIDELLGIMDSLRDHISSLRKSELVEINAFEAGMLSWESVLKFNRANIIEDRKYGKLSKERESNNVYNVNKRGSIYGGVHDKDCNHHQQAQYDELDDNILVDSFHNIPISKNNGGSVKNSNHCIMNRSYYSNYSPVVLEKQYNHGTLNGSCGPSQRRFKQFRERRKSLGVVFDQMSISDISNGGTVRAWNHGGDILSVSDYSFDLYKSATSNTQLDDCLRHHLTNSLNIIQKLTELVNKSPFEYKINQLLSNLDNATSALEEMMLINDNLPNIPNISNMLSELGVECDIQELWLGICYTLSSFLIVPTKELTIKLYEYVSPIVSYRYPDLVHQVVSRFVKIMCDERYWNPTSVSLYQFISSLRGKKIKTYFENLAHEAWISKKLSSNDSNEIAEIMYRLKNIPMIPPIESLRSIALVLLSENEDCIQPVCLYLVNSNVELTEDLTSCFLSLLEDDDERTRIASCRVFSILKPRNVLKELEYIMNYDPSEVVRCNAKHALTSIGFNTTNEPVKC</sequence>
<evidence type="ECO:0000256" key="3">
    <source>
        <dbReference type="SAM" id="MobiDB-lite"/>
    </source>
</evidence>
<feature type="compositionally biased region" description="Polar residues" evidence="3">
    <location>
        <begin position="698"/>
        <end position="724"/>
    </location>
</feature>
<proteinExistence type="inferred from homology"/>
<comment type="similarity">
    <text evidence="1">Belongs to the RIPOR family.</text>
</comment>
<reference evidence="6" key="2">
    <citation type="submission" date="2015-08" db="UniProtKB">
        <authorList>
            <consortium name="WormBaseParasite"/>
        </authorList>
    </citation>
    <scope>IDENTIFICATION</scope>
</reference>
<evidence type="ECO:0000256" key="1">
    <source>
        <dbReference type="ARBA" id="ARBA00005744"/>
    </source>
</evidence>
<keyword evidence="5" id="KW-1185">Reference proteome</keyword>
<dbReference type="Pfam" id="PF15903">
    <property type="entry name" value="PL48"/>
    <property type="match status" value="1"/>
</dbReference>
<feature type="domain" description="FAM65 N-terminal" evidence="4">
    <location>
        <begin position="383"/>
        <end position="557"/>
    </location>
</feature>
<evidence type="ECO:0000256" key="2">
    <source>
        <dbReference type="SAM" id="Coils"/>
    </source>
</evidence>
<feature type="coiled-coil region" evidence="2">
    <location>
        <begin position="15"/>
        <end position="53"/>
    </location>
</feature>
<evidence type="ECO:0000313" key="6">
    <source>
        <dbReference type="WBParaSite" id="SVE_0689700.1"/>
    </source>
</evidence>
<dbReference type="PANTHER" id="PTHR15829">
    <property type="entry name" value="PROTEIN KINASE PKN/PRK1, EFFECTOR"/>
    <property type="match status" value="1"/>
</dbReference>
<dbReference type="SUPFAM" id="SSF48371">
    <property type="entry name" value="ARM repeat"/>
    <property type="match status" value="1"/>
</dbReference>
<dbReference type="STRING" id="75913.A0A0K0FDH1"/>
<accession>A0A0K0FDH1</accession>
<evidence type="ECO:0000313" key="5">
    <source>
        <dbReference type="Proteomes" id="UP000035680"/>
    </source>
</evidence>
<evidence type="ECO:0000259" key="4">
    <source>
        <dbReference type="Pfam" id="PF15903"/>
    </source>
</evidence>
<dbReference type="WBParaSite" id="SVE_0689700.1">
    <property type="protein sequence ID" value="SVE_0689700.1"/>
    <property type="gene ID" value="SVE_0689700"/>
</dbReference>
<dbReference type="InterPro" id="IPR031780">
    <property type="entry name" value="FAM65_N"/>
</dbReference>
<dbReference type="PANTHER" id="PTHR15829:SF13">
    <property type="entry name" value="FAM65 N-TERMINAL DOMAIN-CONTAINING PROTEIN"/>
    <property type="match status" value="1"/>
</dbReference>
<dbReference type="InterPro" id="IPR026136">
    <property type="entry name" value="RIPOR3"/>
</dbReference>
<protein>
    <submittedName>
        <fullName evidence="6">PL48 domain-containing protein</fullName>
    </submittedName>
</protein>
<organism evidence="5 6">
    <name type="scientific">Strongyloides venezuelensis</name>
    <name type="common">Threadworm</name>
    <dbReference type="NCBI Taxonomy" id="75913"/>
    <lineage>
        <taxon>Eukaryota</taxon>
        <taxon>Metazoa</taxon>
        <taxon>Ecdysozoa</taxon>
        <taxon>Nematoda</taxon>
        <taxon>Chromadorea</taxon>
        <taxon>Rhabditida</taxon>
        <taxon>Tylenchina</taxon>
        <taxon>Panagrolaimomorpha</taxon>
        <taxon>Strongyloidoidea</taxon>
        <taxon>Strongyloididae</taxon>
        <taxon>Strongyloides</taxon>
    </lineage>
</organism>
<feature type="region of interest" description="Disordered" evidence="3">
    <location>
        <begin position="698"/>
        <end position="728"/>
    </location>
</feature>
<keyword evidence="2" id="KW-0175">Coiled coil</keyword>
<reference evidence="5" key="1">
    <citation type="submission" date="2014-07" db="EMBL/GenBank/DDBJ databases">
        <authorList>
            <person name="Martin A.A"/>
            <person name="De Silva N."/>
        </authorList>
    </citation>
    <scope>NUCLEOTIDE SEQUENCE</scope>
</reference>
<dbReference type="InterPro" id="IPR016024">
    <property type="entry name" value="ARM-type_fold"/>
</dbReference>
<name>A0A0K0FDH1_STRVS</name>
<dbReference type="Proteomes" id="UP000035680">
    <property type="component" value="Unassembled WGS sequence"/>
</dbReference>